<dbReference type="Gene3D" id="3.40.630.30">
    <property type="match status" value="1"/>
</dbReference>
<sequence>MNWYDKLKEYFPLEEMKSKEHFEALLNNKDKNYFLDEGNNHILLYAEREEFIFIDYLYVIGNVRGNGIGKKLLDDLKLKGKSIFLEVEPANETEEDTERRLKFYKREGFEHASSVHYKKTSPVTEEEVELEILYWSPDPAFMDHEVLNGMQDVYRELHTYKDMELYGRSFEPTEQALKIHVDKTNILEEIKS</sequence>
<dbReference type="SUPFAM" id="SSF55729">
    <property type="entry name" value="Acyl-CoA N-acyltransferases (Nat)"/>
    <property type="match status" value="1"/>
</dbReference>
<dbReference type="RefSeq" id="WP_104849167.1">
    <property type="nucleotide sequence ID" value="NZ_PKOZ01000004.1"/>
</dbReference>
<evidence type="ECO:0000313" key="2">
    <source>
        <dbReference type="EMBL" id="PQD95412.1"/>
    </source>
</evidence>
<dbReference type="InterPro" id="IPR016181">
    <property type="entry name" value="Acyl_CoA_acyltransferase"/>
</dbReference>
<dbReference type="GO" id="GO:0016747">
    <property type="term" value="F:acyltransferase activity, transferring groups other than amino-acyl groups"/>
    <property type="evidence" value="ECO:0007669"/>
    <property type="project" value="InterPro"/>
</dbReference>
<dbReference type="EMBL" id="PKOZ01000004">
    <property type="protein sequence ID" value="PQD95412.1"/>
    <property type="molecule type" value="Genomic_DNA"/>
</dbReference>
<feature type="domain" description="N-acetyltransferase" evidence="1">
    <location>
        <begin position="1"/>
        <end position="131"/>
    </location>
</feature>
<gene>
    <name evidence="2" type="ORF">CYL18_08990</name>
</gene>
<organism evidence="2 3">
    <name type="scientific">Pradoshia eiseniae</name>
    <dbReference type="NCBI Taxonomy" id="2064768"/>
    <lineage>
        <taxon>Bacteria</taxon>
        <taxon>Bacillati</taxon>
        <taxon>Bacillota</taxon>
        <taxon>Bacilli</taxon>
        <taxon>Bacillales</taxon>
        <taxon>Bacillaceae</taxon>
        <taxon>Pradoshia</taxon>
    </lineage>
</organism>
<proteinExistence type="predicted"/>
<comment type="caution">
    <text evidence="2">The sequence shown here is derived from an EMBL/GenBank/DDBJ whole genome shotgun (WGS) entry which is preliminary data.</text>
</comment>
<dbReference type="AlphaFoldDB" id="A0A2S7N001"/>
<name>A0A2S7N001_9BACI</name>
<protein>
    <submittedName>
        <fullName evidence="2">GNAT family N-acetyltransferase</fullName>
    </submittedName>
</protein>
<accession>A0A2S7N001</accession>
<dbReference type="Proteomes" id="UP000239663">
    <property type="component" value="Unassembled WGS sequence"/>
</dbReference>
<keyword evidence="2" id="KW-0808">Transferase</keyword>
<evidence type="ECO:0000259" key="1">
    <source>
        <dbReference type="PROSITE" id="PS51186"/>
    </source>
</evidence>
<reference evidence="2 3" key="1">
    <citation type="submission" date="2017-12" db="EMBL/GenBank/DDBJ databases">
        <title>Taxonomic description and draft genome of Pradoshia cofamensis Gen. nov., sp. nov., a thermotolerant bacillale isolated from anterior gut of earthworm Eisenia fetida.</title>
        <authorList>
            <person name="Saha T."/>
            <person name="Chakraborty R."/>
        </authorList>
    </citation>
    <scope>NUCLEOTIDE SEQUENCE [LARGE SCALE GENOMIC DNA]</scope>
    <source>
        <strain evidence="2 3">EAG3</strain>
    </source>
</reference>
<evidence type="ECO:0000313" key="3">
    <source>
        <dbReference type="Proteomes" id="UP000239663"/>
    </source>
</evidence>
<dbReference type="PROSITE" id="PS51186">
    <property type="entry name" value="GNAT"/>
    <property type="match status" value="1"/>
</dbReference>
<keyword evidence="3" id="KW-1185">Reference proteome</keyword>
<dbReference type="InterPro" id="IPR000182">
    <property type="entry name" value="GNAT_dom"/>
</dbReference>
<dbReference type="Pfam" id="PF13508">
    <property type="entry name" value="Acetyltransf_7"/>
    <property type="match status" value="1"/>
</dbReference>
<dbReference type="OrthoDB" id="2425381at2"/>